<dbReference type="Pfam" id="PF02897">
    <property type="entry name" value="Peptidase_S9_N"/>
    <property type="match status" value="1"/>
</dbReference>
<dbReference type="PANTHER" id="PTHR42881">
    <property type="entry name" value="PROLYL ENDOPEPTIDASE"/>
    <property type="match status" value="1"/>
</dbReference>
<accession>A0ABQ9HXZ6</accession>
<dbReference type="PANTHER" id="PTHR42881:SF2">
    <property type="entry name" value="PROLYL ENDOPEPTIDASE"/>
    <property type="match status" value="1"/>
</dbReference>
<proteinExistence type="predicted"/>
<dbReference type="Proteomes" id="UP001159363">
    <property type="component" value="Chromosome 3"/>
</dbReference>
<sequence length="138" mass="15955">MNGIYFRHVDVSDDGEYLFVMPQEGCKDNLLYYSRLADLSGGKITGKLELIQLVHKMEAEYQYVANNGRVVFLRTNKDAPNYQLIAMNLDRPELQHWRSVLRGHDKDVLDWVAPIAGDKMVVCYIRDVTVSYILYLLP</sequence>
<evidence type="ECO:0000313" key="2">
    <source>
        <dbReference type="EMBL" id="KAJ8889147.1"/>
    </source>
</evidence>
<organism evidence="2 3">
    <name type="scientific">Dryococelus australis</name>
    <dbReference type="NCBI Taxonomy" id="614101"/>
    <lineage>
        <taxon>Eukaryota</taxon>
        <taxon>Metazoa</taxon>
        <taxon>Ecdysozoa</taxon>
        <taxon>Arthropoda</taxon>
        <taxon>Hexapoda</taxon>
        <taxon>Insecta</taxon>
        <taxon>Pterygota</taxon>
        <taxon>Neoptera</taxon>
        <taxon>Polyneoptera</taxon>
        <taxon>Phasmatodea</taxon>
        <taxon>Verophasmatodea</taxon>
        <taxon>Anareolatae</taxon>
        <taxon>Phasmatidae</taxon>
        <taxon>Eurycanthinae</taxon>
        <taxon>Dryococelus</taxon>
    </lineage>
</organism>
<feature type="domain" description="Peptidase S9A N-terminal" evidence="1">
    <location>
        <begin position="8"/>
        <end position="129"/>
    </location>
</feature>
<reference evidence="2 3" key="1">
    <citation type="submission" date="2023-02" db="EMBL/GenBank/DDBJ databases">
        <title>LHISI_Scaffold_Assembly.</title>
        <authorList>
            <person name="Stuart O.P."/>
            <person name="Cleave R."/>
            <person name="Magrath M.J.L."/>
            <person name="Mikheyev A.S."/>
        </authorList>
    </citation>
    <scope>NUCLEOTIDE SEQUENCE [LARGE SCALE GENOMIC DNA]</scope>
    <source>
        <strain evidence="2">Daus_M_001</strain>
        <tissue evidence="2">Leg muscle</tissue>
    </source>
</reference>
<evidence type="ECO:0000313" key="3">
    <source>
        <dbReference type="Proteomes" id="UP001159363"/>
    </source>
</evidence>
<dbReference type="SUPFAM" id="SSF50993">
    <property type="entry name" value="Peptidase/esterase 'gauge' domain"/>
    <property type="match status" value="1"/>
</dbReference>
<gene>
    <name evidence="2" type="ORF">PR048_008641</name>
</gene>
<comment type="caution">
    <text evidence="2">The sequence shown here is derived from an EMBL/GenBank/DDBJ whole genome shotgun (WGS) entry which is preliminary data.</text>
</comment>
<dbReference type="InterPro" id="IPR023302">
    <property type="entry name" value="Pept_S9A_N"/>
</dbReference>
<protein>
    <recommendedName>
        <fullName evidence="1">Peptidase S9A N-terminal domain-containing protein</fullName>
    </recommendedName>
</protein>
<dbReference type="Gene3D" id="2.130.10.120">
    <property type="entry name" value="Prolyl oligopeptidase, N-terminal domain"/>
    <property type="match status" value="1"/>
</dbReference>
<dbReference type="InterPro" id="IPR051167">
    <property type="entry name" value="Prolyl_oligopep/macrocyclase"/>
</dbReference>
<name>A0ABQ9HXZ6_9NEOP</name>
<keyword evidence="3" id="KW-1185">Reference proteome</keyword>
<evidence type="ECO:0000259" key="1">
    <source>
        <dbReference type="Pfam" id="PF02897"/>
    </source>
</evidence>
<dbReference type="EMBL" id="JARBHB010000003">
    <property type="protein sequence ID" value="KAJ8889147.1"/>
    <property type="molecule type" value="Genomic_DNA"/>
</dbReference>